<evidence type="ECO:0000313" key="2">
    <source>
        <dbReference type="EMBL" id="SCL66666.1"/>
    </source>
</evidence>
<name>A0A1C6VJZ1_9ACTN</name>
<dbReference type="InterPro" id="IPR037523">
    <property type="entry name" value="VOC_core"/>
</dbReference>
<reference evidence="3" key="1">
    <citation type="submission" date="2016-06" db="EMBL/GenBank/DDBJ databases">
        <authorList>
            <person name="Varghese N."/>
            <person name="Submissions Spin"/>
        </authorList>
    </citation>
    <scope>NUCLEOTIDE SEQUENCE [LARGE SCALE GENOMIC DNA]</scope>
    <source>
        <strain evidence="3">DSM 43903</strain>
    </source>
</reference>
<dbReference type="InterPro" id="IPR051332">
    <property type="entry name" value="Fosfomycin_Res_Enzymes"/>
</dbReference>
<feature type="domain" description="VOC" evidence="1">
    <location>
        <begin position="12"/>
        <end position="137"/>
    </location>
</feature>
<proteinExistence type="predicted"/>
<accession>A0A1C6VJZ1</accession>
<dbReference type="OrthoDB" id="5296884at2"/>
<keyword evidence="2" id="KW-0223">Dioxygenase</keyword>
<organism evidence="2 3">
    <name type="scientific">Micromonospora citrea</name>
    <dbReference type="NCBI Taxonomy" id="47855"/>
    <lineage>
        <taxon>Bacteria</taxon>
        <taxon>Bacillati</taxon>
        <taxon>Actinomycetota</taxon>
        <taxon>Actinomycetes</taxon>
        <taxon>Micromonosporales</taxon>
        <taxon>Micromonosporaceae</taxon>
        <taxon>Micromonospora</taxon>
    </lineage>
</organism>
<gene>
    <name evidence="2" type="ORF">GA0070606_4379</name>
</gene>
<dbReference type="InterPro" id="IPR029068">
    <property type="entry name" value="Glyas_Bleomycin-R_OHBP_Dase"/>
</dbReference>
<dbReference type="AlphaFoldDB" id="A0A1C6VJZ1"/>
<dbReference type="EMBL" id="FMHZ01000002">
    <property type="protein sequence ID" value="SCL66666.1"/>
    <property type="molecule type" value="Genomic_DNA"/>
</dbReference>
<keyword evidence="3" id="KW-1185">Reference proteome</keyword>
<dbReference type="RefSeq" id="WP_091103534.1">
    <property type="nucleotide sequence ID" value="NZ_FMHZ01000002.1"/>
</dbReference>
<sequence>MGAGRQALTVGGLHHVEIWVPDLAAAVRGWGWLLGELGWTPFQEWPAGRSWRLGPTYLVLERSPALRGSRHDRLAPGLNHLAFHAGPPGAVDRLVAAAPAHGWTLLFPDRHPRAGGPDTYAAYLTDNQGYEVELVAAPPG</sequence>
<dbReference type="GO" id="GO:0051213">
    <property type="term" value="F:dioxygenase activity"/>
    <property type="evidence" value="ECO:0007669"/>
    <property type="project" value="UniProtKB-KW"/>
</dbReference>
<dbReference type="STRING" id="47855.GA0070606_4379"/>
<dbReference type="Gene3D" id="3.10.180.10">
    <property type="entry name" value="2,3-Dihydroxybiphenyl 1,2-Dioxygenase, domain 1"/>
    <property type="match status" value="1"/>
</dbReference>
<evidence type="ECO:0000313" key="3">
    <source>
        <dbReference type="Proteomes" id="UP000199001"/>
    </source>
</evidence>
<dbReference type="Pfam" id="PF13669">
    <property type="entry name" value="Glyoxalase_4"/>
    <property type="match status" value="1"/>
</dbReference>
<protein>
    <submittedName>
        <fullName evidence="2">Catechol 2,3-dioxygenase</fullName>
    </submittedName>
</protein>
<dbReference type="PROSITE" id="PS51819">
    <property type="entry name" value="VOC"/>
    <property type="match status" value="1"/>
</dbReference>
<keyword evidence="2" id="KW-0560">Oxidoreductase</keyword>
<dbReference type="SUPFAM" id="SSF54593">
    <property type="entry name" value="Glyoxalase/Bleomycin resistance protein/Dihydroxybiphenyl dioxygenase"/>
    <property type="match status" value="1"/>
</dbReference>
<dbReference type="Proteomes" id="UP000199001">
    <property type="component" value="Unassembled WGS sequence"/>
</dbReference>
<evidence type="ECO:0000259" key="1">
    <source>
        <dbReference type="PROSITE" id="PS51819"/>
    </source>
</evidence>
<dbReference type="PANTHER" id="PTHR36113:SF6">
    <property type="entry name" value="FOSFOMYCIN RESISTANCE PROTEIN FOSX"/>
    <property type="match status" value="1"/>
</dbReference>
<dbReference type="PANTHER" id="PTHR36113">
    <property type="entry name" value="LYASE, PUTATIVE-RELATED-RELATED"/>
    <property type="match status" value="1"/>
</dbReference>